<dbReference type="InterPro" id="IPR027417">
    <property type="entry name" value="P-loop_NTPase"/>
</dbReference>
<dbReference type="NCBIfam" id="TIGR01596">
    <property type="entry name" value="cas3_HD"/>
    <property type="match status" value="1"/>
</dbReference>
<evidence type="ECO:0000256" key="7">
    <source>
        <dbReference type="ARBA" id="ARBA00022806"/>
    </source>
</evidence>
<dbReference type="CDD" id="cd09641">
    <property type="entry name" value="Cas3''_I"/>
    <property type="match status" value="1"/>
</dbReference>
<reference evidence="12" key="1">
    <citation type="journal article" date="2015" name="Int. J. Syst. Evol. Microbiol.">
        <title>Rhizobium oryzicola sp. nov., potential plant-growth-promoting endophytic bacteria isolated from rice roots.</title>
        <authorList>
            <person name="Zhang X.X."/>
            <person name="Gao J.S."/>
            <person name="Cao Y.H."/>
            <person name="Sheirdil R.A."/>
            <person name="Wang X.C."/>
            <person name="Zhang L."/>
        </authorList>
    </citation>
    <scope>NUCLEOTIDE SEQUENCE</scope>
    <source>
        <strain evidence="12">05753</strain>
    </source>
</reference>
<dbReference type="Pfam" id="PF22590">
    <property type="entry name" value="Cas3-like_C_2"/>
    <property type="match status" value="1"/>
</dbReference>
<dbReference type="EMBL" id="JAUKWQ010000001">
    <property type="protein sequence ID" value="MDO1581113.1"/>
    <property type="molecule type" value="Genomic_DNA"/>
</dbReference>
<comment type="caution">
    <text evidence="12">The sequence shown here is derived from an EMBL/GenBank/DDBJ whole genome shotgun (WGS) entry which is preliminary data.</text>
</comment>
<keyword evidence="7" id="KW-0347">Helicase</keyword>
<feature type="domain" description="HD Cas3-type" evidence="11">
    <location>
        <begin position="12"/>
        <end position="182"/>
    </location>
</feature>
<dbReference type="InterPro" id="IPR014001">
    <property type="entry name" value="Helicase_ATP-bd"/>
</dbReference>
<dbReference type="InterPro" id="IPR006674">
    <property type="entry name" value="HD_domain"/>
</dbReference>
<dbReference type="SMART" id="SM00487">
    <property type="entry name" value="DEXDc"/>
    <property type="match status" value="1"/>
</dbReference>
<dbReference type="CDD" id="cd17930">
    <property type="entry name" value="DEXHc_cas3"/>
    <property type="match status" value="1"/>
</dbReference>
<organism evidence="12 13">
    <name type="scientific">Rhizobium oryzicola</name>
    <dbReference type="NCBI Taxonomy" id="1232668"/>
    <lineage>
        <taxon>Bacteria</taxon>
        <taxon>Pseudomonadati</taxon>
        <taxon>Pseudomonadota</taxon>
        <taxon>Alphaproteobacteria</taxon>
        <taxon>Hyphomicrobiales</taxon>
        <taxon>Rhizobiaceae</taxon>
        <taxon>Rhizobium/Agrobacterium group</taxon>
        <taxon>Rhizobium</taxon>
    </lineage>
</organism>
<dbReference type="Gene3D" id="3.40.50.300">
    <property type="entry name" value="P-loop containing nucleotide triphosphate hydrolases"/>
    <property type="match status" value="2"/>
</dbReference>
<keyword evidence="13" id="KW-1185">Reference proteome</keyword>
<sequence>MDFYGHSGTNAERGDWQKLVEHLLAVAELAGVFARKFGLEQATFIAGLFHDLGKYDPAFQAYIARLGASVDHSTAGAQVLCQLARGNDKAMAEIIAYAILGHHAGLPDRLNETNGCVAQRMKKPLRIDPCWQSELGPHLSEWIDGIASALPQRQGKDLQRYAFTLSFMGRMIFSCLVDADFKDTEEFYVSLGQRAADRDWPSLGSLLDEFTSMFEAHMARFSGKPAVSEKSRALNGLRKEILAHVRASAAEKPGFFTLTVPTGGGKTLASLGFALDHAKLHGHERIIYAIPFTSIIDQTSAIFRSVLGEEHVLEHHSNIDEEKFDAREQRDKLKLAMEDWAAPVVVTTNVQLFESLFSARPSRSRKLHNIANSVIILDEAQTLPRNLLLPVMQALEELVERYGCTVVLCTATQPALGKREEFPFGLPLDESRELAPDPEGLARQLARTHIRHAGVLDNAALVDALREQRQMLVIVNSRRHALDLYKKASAADLDGSLHLTTRQYAADRRRILAEVRTRLDDGVPCRLIATSLIEAGVDVDFPAAMRAEAGLDQIIQAAGRVNREGKRPRDESVVTVFTPADHKPPREISGLIGDMKRIIDKHPDLTAPAAIADYFGEVYWRVGREGLDAKDILSRFCVTHHGTDFAYRKVGEDFRMIESGLAPVIIAIEDDAKEWVEKLYLEQLPTGLLARKLQPFTVQVPPKAWERLRACGHVSFVAPHLRGDQFAVLQKNSLYDPQLGLIWEDADHLAAEDLMW</sequence>
<proteinExistence type="inferred from homology"/>
<feature type="domain" description="Helicase ATP-binding" evidence="10">
    <location>
        <begin position="247"/>
        <end position="431"/>
    </location>
</feature>
<dbReference type="SUPFAM" id="SSF52540">
    <property type="entry name" value="P-loop containing nucleoside triphosphate hydrolases"/>
    <property type="match status" value="1"/>
</dbReference>
<dbReference type="InterPro" id="IPR054712">
    <property type="entry name" value="Cas3-like_dom"/>
</dbReference>
<dbReference type="InterPro" id="IPR006474">
    <property type="entry name" value="Helicase_Cas3_CRISPR-ass_core"/>
</dbReference>
<dbReference type="Pfam" id="PF00270">
    <property type="entry name" value="DEAD"/>
    <property type="match status" value="1"/>
</dbReference>
<dbReference type="InterPro" id="IPR006483">
    <property type="entry name" value="CRISPR-assoc_Cas3_HD"/>
</dbReference>
<dbReference type="Pfam" id="PF01966">
    <property type="entry name" value="HD"/>
    <property type="match status" value="1"/>
</dbReference>
<gene>
    <name evidence="12" type="primary">cas3</name>
    <name evidence="12" type="ORF">Q2T52_03305</name>
</gene>
<protein>
    <submittedName>
        <fullName evidence="12">CRISPR-associated helicase Cas3</fullName>
    </submittedName>
</protein>
<evidence type="ECO:0000256" key="1">
    <source>
        <dbReference type="ARBA" id="ARBA00006847"/>
    </source>
</evidence>
<keyword evidence="5" id="KW-0547">Nucleotide-binding</keyword>
<evidence type="ECO:0000256" key="6">
    <source>
        <dbReference type="ARBA" id="ARBA00022801"/>
    </source>
</evidence>
<evidence type="ECO:0000256" key="3">
    <source>
        <dbReference type="ARBA" id="ARBA00022722"/>
    </source>
</evidence>
<dbReference type="Gene3D" id="1.10.3210.30">
    <property type="match status" value="1"/>
</dbReference>
<dbReference type="SUPFAM" id="SSF109604">
    <property type="entry name" value="HD-domain/PDEase-like"/>
    <property type="match status" value="1"/>
</dbReference>
<reference evidence="12" key="2">
    <citation type="submission" date="2023-07" db="EMBL/GenBank/DDBJ databases">
        <authorList>
            <person name="Sun H."/>
        </authorList>
    </citation>
    <scope>NUCLEOTIDE SEQUENCE</scope>
    <source>
        <strain evidence="12">05753</strain>
    </source>
</reference>
<evidence type="ECO:0000256" key="9">
    <source>
        <dbReference type="ARBA" id="ARBA00023118"/>
    </source>
</evidence>
<evidence type="ECO:0000256" key="5">
    <source>
        <dbReference type="ARBA" id="ARBA00022741"/>
    </source>
</evidence>
<keyword evidence="8" id="KW-0067">ATP-binding</keyword>
<evidence type="ECO:0000256" key="4">
    <source>
        <dbReference type="ARBA" id="ARBA00022723"/>
    </source>
</evidence>
<evidence type="ECO:0000259" key="11">
    <source>
        <dbReference type="PROSITE" id="PS51643"/>
    </source>
</evidence>
<keyword evidence="4" id="KW-0479">Metal-binding</keyword>
<comment type="similarity">
    <text evidence="2">In the central section; belongs to the CRISPR-associated helicase Cas3 family.</text>
</comment>
<dbReference type="PROSITE" id="PS51192">
    <property type="entry name" value="HELICASE_ATP_BIND_1"/>
    <property type="match status" value="1"/>
</dbReference>
<evidence type="ECO:0000256" key="2">
    <source>
        <dbReference type="ARBA" id="ARBA00009046"/>
    </source>
</evidence>
<evidence type="ECO:0000259" key="10">
    <source>
        <dbReference type="PROSITE" id="PS51192"/>
    </source>
</evidence>
<keyword evidence="9" id="KW-0051">Antiviral defense</keyword>
<dbReference type="PROSITE" id="PS51643">
    <property type="entry name" value="HD_CAS3"/>
    <property type="match status" value="1"/>
</dbReference>
<dbReference type="Proteomes" id="UP001169006">
    <property type="component" value="Unassembled WGS sequence"/>
</dbReference>
<dbReference type="NCBIfam" id="TIGR01587">
    <property type="entry name" value="cas3_core"/>
    <property type="match status" value="1"/>
</dbReference>
<dbReference type="InterPro" id="IPR011545">
    <property type="entry name" value="DEAD/DEAH_box_helicase_dom"/>
</dbReference>
<keyword evidence="3" id="KW-0540">Nuclease</keyword>
<keyword evidence="6" id="KW-0378">Hydrolase</keyword>
<comment type="similarity">
    <text evidence="1">In the N-terminal section; belongs to the CRISPR-associated nuclease Cas3-HD family.</text>
</comment>
<evidence type="ECO:0000256" key="8">
    <source>
        <dbReference type="ARBA" id="ARBA00022840"/>
    </source>
</evidence>
<name>A0ABT8SRR9_9HYPH</name>
<evidence type="ECO:0000313" key="12">
    <source>
        <dbReference type="EMBL" id="MDO1581113.1"/>
    </source>
</evidence>
<dbReference type="RefSeq" id="WP_302075243.1">
    <property type="nucleotide sequence ID" value="NZ_JAUKWQ010000001.1"/>
</dbReference>
<dbReference type="InterPro" id="IPR038257">
    <property type="entry name" value="CRISPR-assoc_Cas3_HD_sf"/>
</dbReference>
<evidence type="ECO:0000313" key="13">
    <source>
        <dbReference type="Proteomes" id="UP001169006"/>
    </source>
</evidence>
<accession>A0ABT8SRR9</accession>